<dbReference type="GO" id="GO:0003824">
    <property type="term" value="F:catalytic activity"/>
    <property type="evidence" value="ECO:0007669"/>
    <property type="project" value="InterPro"/>
</dbReference>
<evidence type="ECO:0000313" key="3">
    <source>
        <dbReference type="Proteomes" id="UP000327362"/>
    </source>
</evidence>
<reference evidence="2 3" key="1">
    <citation type="submission" date="2019-09" db="EMBL/GenBank/DDBJ databases">
        <title>Complete genome sequence of Mycobacterium avium subsp. hominissuis strain JP-H-1.</title>
        <authorList>
            <person name="Kinoshita Y."/>
            <person name="Niwa H."/>
            <person name="Uchida-Fujii E."/>
            <person name="Nukada T."/>
        </authorList>
    </citation>
    <scope>NUCLEOTIDE SEQUENCE [LARGE SCALE GENOMIC DNA]</scope>
    <source>
        <strain evidence="2 3">JP-H-1</strain>
    </source>
</reference>
<name>A0AAI8SN40_MYCAV</name>
<proteinExistence type="predicted"/>
<organism evidence="2 3">
    <name type="scientific">Mycobacterium avium subsp. hominissuis</name>
    <dbReference type="NCBI Taxonomy" id="439334"/>
    <lineage>
        <taxon>Bacteria</taxon>
        <taxon>Bacillati</taxon>
        <taxon>Actinomycetota</taxon>
        <taxon>Actinomycetes</taxon>
        <taxon>Mycobacteriales</taxon>
        <taxon>Mycobacteriaceae</taxon>
        <taxon>Mycobacterium</taxon>
        <taxon>Mycobacterium avium complex (MAC)</taxon>
    </lineage>
</organism>
<protein>
    <submittedName>
        <fullName evidence="2">Uncharacterized protein</fullName>
    </submittedName>
</protein>
<feature type="region of interest" description="Disordered" evidence="1">
    <location>
        <begin position="61"/>
        <end position="90"/>
    </location>
</feature>
<evidence type="ECO:0000256" key="1">
    <source>
        <dbReference type="SAM" id="MobiDB-lite"/>
    </source>
</evidence>
<sequence>MMLRHNAIREAADLLHDAQRTRRPIGPLTERFPGLDVAAAYAIQQANLNRRTAEGRLVVGHTSWSSTPPPPPRIVPTGPNWSAVGVRDDA</sequence>
<accession>A0AAI8SN40</accession>
<evidence type="ECO:0000313" key="2">
    <source>
        <dbReference type="EMBL" id="BBN48072.1"/>
    </source>
</evidence>
<dbReference type="SUPFAM" id="SSF56529">
    <property type="entry name" value="FAH"/>
    <property type="match status" value="1"/>
</dbReference>
<dbReference type="RefSeq" id="WP_019732057.1">
    <property type="nucleotide sequence ID" value="NZ_AP020326.1"/>
</dbReference>
<dbReference type="Gene3D" id="3.90.850.10">
    <property type="entry name" value="Fumarylacetoacetase-like, C-terminal domain"/>
    <property type="match status" value="1"/>
</dbReference>
<dbReference type="EMBL" id="AP020326">
    <property type="protein sequence ID" value="BBN48072.1"/>
    <property type="molecule type" value="Genomic_DNA"/>
</dbReference>
<dbReference type="AlphaFoldDB" id="A0AAI8SN40"/>
<dbReference type="Proteomes" id="UP000327362">
    <property type="component" value="Chromosome"/>
</dbReference>
<gene>
    <name evidence="2" type="ORF">JPH1_25470</name>
</gene>
<dbReference type="InterPro" id="IPR036663">
    <property type="entry name" value="Fumarylacetoacetase_C_sf"/>
</dbReference>